<gene>
    <name evidence="1" type="ORF">COPCOM_02645</name>
</gene>
<evidence type="ECO:0000313" key="1">
    <source>
        <dbReference type="EMBL" id="EEG89660.1"/>
    </source>
</evidence>
<protein>
    <recommendedName>
        <fullName evidence="3">Restriction alleviation protein, Lar family</fullName>
    </recommendedName>
</protein>
<organism evidence="1 2">
    <name type="scientific">Coprococcus comes ATCC 27758</name>
    <dbReference type="NCBI Taxonomy" id="470146"/>
    <lineage>
        <taxon>Bacteria</taxon>
        <taxon>Bacillati</taxon>
        <taxon>Bacillota</taxon>
        <taxon>Clostridia</taxon>
        <taxon>Lachnospirales</taxon>
        <taxon>Lachnospiraceae</taxon>
        <taxon>Coprococcus</taxon>
    </lineage>
</organism>
<name>C0BA18_9FIRM</name>
<sequence>MQNNERLKLCPFCGAKGYILSREYPITLGGGTGYWVICSRCGGRAGDADTKAGAVRMWNWRTGNGKTD</sequence>
<accession>C0BA18</accession>
<evidence type="ECO:0008006" key="3">
    <source>
        <dbReference type="Google" id="ProtNLM"/>
    </source>
</evidence>
<dbReference type="RefSeq" id="WP_008375383.1">
    <property type="nucleotide sequence ID" value="NZ_CP102277.1"/>
</dbReference>
<dbReference type="GeneID" id="92825018"/>
<dbReference type="AlphaFoldDB" id="C0BA18"/>
<evidence type="ECO:0000313" key="2">
    <source>
        <dbReference type="Proteomes" id="UP000003793"/>
    </source>
</evidence>
<reference evidence="1 2" key="2">
    <citation type="submission" date="2009-03" db="EMBL/GenBank/DDBJ databases">
        <title>Draft genome sequence of Coprococcus comes (ATCC 27758).</title>
        <authorList>
            <person name="Sudarsanam P."/>
            <person name="Ley R."/>
            <person name="Guruge J."/>
            <person name="Turnbaugh P.J."/>
            <person name="Mahowald M."/>
            <person name="Liep D."/>
            <person name="Gordon J."/>
        </authorList>
    </citation>
    <scope>NUCLEOTIDE SEQUENCE [LARGE SCALE GENOMIC DNA]</scope>
    <source>
        <strain evidence="1 2">ATCC 27758</strain>
    </source>
</reference>
<reference evidence="1 2" key="1">
    <citation type="submission" date="2009-02" db="EMBL/GenBank/DDBJ databases">
        <authorList>
            <person name="Fulton L."/>
            <person name="Clifton S."/>
            <person name="Fulton B."/>
            <person name="Xu J."/>
            <person name="Minx P."/>
            <person name="Pepin K.H."/>
            <person name="Johnson M."/>
            <person name="Bhonagiri V."/>
            <person name="Nash W.E."/>
            <person name="Mardis E.R."/>
            <person name="Wilson R.K."/>
        </authorList>
    </citation>
    <scope>NUCLEOTIDE SEQUENCE [LARGE SCALE GENOMIC DNA]</scope>
    <source>
        <strain evidence="1 2">ATCC 27758</strain>
    </source>
</reference>
<dbReference type="Pfam" id="PF14354">
    <property type="entry name" value="Lar_restr_allev"/>
    <property type="match status" value="1"/>
</dbReference>
<dbReference type="Proteomes" id="UP000003793">
    <property type="component" value="Unassembled WGS sequence"/>
</dbReference>
<proteinExistence type="predicted"/>
<comment type="caution">
    <text evidence="1">The sequence shown here is derived from an EMBL/GenBank/DDBJ whole genome shotgun (WGS) entry which is preliminary data.</text>
</comment>
<dbReference type="HOGENOM" id="CLU_2786738_0_0_9"/>
<dbReference type="EMBL" id="ABVR01000041">
    <property type="protein sequence ID" value="EEG89660.1"/>
    <property type="molecule type" value="Genomic_DNA"/>
</dbReference>